<evidence type="ECO:0000313" key="1">
    <source>
        <dbReference type="EMBL" id="KJR88919.1"/>
    </source>
</evidence>
<accession>A0A0F2MIM4</accession>
<dbReference type="Proteomes" id="UP000033710">
    <property type="component" value="Unassembled WGS sequence"/>
</dbReference>
<dbReference type="AlphaFoldDB" id="A0A0F2MIM4"/>
<name>A0A0F2MIM4_SPOSC</name>
<dbReference type="RefSeq" id="XP_016591595.1">
    <property type="nucleotide sequence ID" value="XM_016734779.1"/>
</dbReference>
<gene>
    <name evidence="1" type="ORF">SPSK_08137</name>
</gene>
<evidence type="ECO:0000313" key="2">
    <source>
        <dbReference type="Proteomes" id="UP000033710"/>
    </source>
</evidence>
<comment type="caution">
    <text evidence="1">The sequence shown here is derived from an EMBL/GenBank/DDBJ whole genome shotgun (WGS) entry which is preliminary data.</text>
</comment>
<dbReference type="EMBL" id="AXCR01000004">
    <property type="protein sequence ID" value="KJR88919.1"/>
    <property type="molecule type" value="Genomic_DNA"/>
</dbReference>
<proteinExistence type="predicted"/>
<dbReference type="GeneID" id="27670056"/>
<reference evidence="1 2" key="2">
    <citation type="journal article" date="2015" name="Eukaryot. Cell">
        <title>Asexual propagation of a virulent clone complex in a human and feline outbreak of sporotrichosis.</title>
        <authorList>
            <person name="Teixeira Mde M."/>
            <person name="Rodrigues A.M."/>
            <person name="Tsui C.K."/>
            <person name="de Almeida L.G."/>
            <person name="Van Diepeningen A.D."/>
            <person name="van den Ende B.G."/>
            <person name="Fernandes G.F."/>
            <person name="Kano R."/>
            <person name="Hamelin R.C."/>
            <person name="Lopes-Bezerra L.M."/>
            <person name="Vasconcelos A.T."/>
            <person name="de Hoog S."/>
            <person name="de Camargo Z.P."/>
            <person name="Felipe M.S."/>
        </authorList>
    </citation>
    <scope>NUCLEOTIDE SEQUENCE [LARGE SCALE GENOMIC DNA]</scope>
    <source>
        <strain evidence="1 2">1099-18</strain>
    </source>
</reference>
<sequence length="102" mass="10924">MLRATEALAQILSTSQASEPTGRSVLPKILRIASQHEAALGYPSDSKPSGSGKWGTVRAPSCWPSCAGDAGDAGDSGDRDVESMAVWWTCYTGRYGKKAWYR</sequence>
<dbReference type="VEuPathDB" id="FungiDB:SPSK_08137"/>
<dbReference type="KEGG" id="ssck:SPSK_08137"/>
<protein>
    <submittedName>
        <fullName evidence="1">Uncharacterized protein</fullName>
    </submittedName>
</protein>
<reference evidence="1 2" key="1">
    <citation type="journal article" date="2014" name="BMC Genomics">
        <title>Comparative genomics of the major fungal agents of human and animal Sporotrichosis: Sporothrix schenckii and Sporothrix brasiliensis.</title>
        <authorList>
            <person name="Teixeira M.M."/>
            <person name="de Almeida L.G."/>
            <person name="Kubitschek-Barreira P."/>
            <person name="Alves F.L."/>
            <person name="Kioshima E.S."/>
            <person name="Abadio A.K."/>
            <person name="Fernandes L."/>
            <person name="Derengowski L.S."/>
            <person name="Ferreira K.S."/>
            <person name="Souza R.C."/>
            <person name="Ruiz J.C."/>
            <person name="de Andrade N.C."/>
            <person name="Paes H.C."/>
            <person name="Nicola A.M."/>
            <person name="Albuquerque P."/>
            <person name="Gerber A.L."/>
            <person name="Martins V.P."/>
            <person name="Peconick L.D."/>
            <person name="Neto A.V."/>
            <person name="Chaucanez C.B."/>
            <person name="Silva P.A."/>
            <person name="Cunha O.L."/>
            <person name="de Oliveira F.F."/>
            <person name="dos Santos T.C."/>
            <person name="Barros A.L."/>
            <person name="Soares M.A."/>
            <person name="de Oliveira L.M."/>
            <person name="Marini M.M."/>
            <person name="Villalobos-Duno H."/>
            <person name="Cunha M.M."/>
            <person name="de Hoog S."/>
            <person name="da Silveira J.F."/>
            <person name="Henrissat B."/>
            <person name="Nino-Vega G.A."/>
            <person name="Cisalpino P.S."/>
            <person name="Mora-Montes H.M."/>
            <person name="Almeida S.R."/>
            <person name="Stajich J.E."/>
            <person name="Lopes-Bezerra L.M."/>
            <person name="Vasconcelos A.T."/>
            <person name="Felipe M.S."/>
        </authorList>
    </citation>
    <scope>NUCLEOTIDE SEQUENCE [LARGE SCALE GENOMIC DNA]</scope>
    <source>
        <strain evidence="1 2">1099-18</strain>
    </source>
</reference>
<organism evidence="1 2">
    <name type="scientific">Sporothrix schenckii 1099-18</name>
    <dbReference type="NCBI Taxonomy" id="1397361"/>
    <lineage>
        <taxon>Eukaryota</taxon>
        <taxon>Fungi</taxon>
        <taxon>Dikarya</taxon>
        <taxon>Ascomycota</taxon>
        <taxon>Pezizomycotina</taxon>
        <taxon>Sordariomycetes</taxon>
        <taxon>Sordariomycetidae</taxon>
        <taxon>Ophiostomatales</taxon>
        <taxon>Ophiostomataceae</taxon>
        <taxon>Sporothrix</taxon>
    </lineage>
</organism>